<reference evidence="2 3" key="1">
    <citation type="submission" date="2018-08" db="EMBL/GenBank/DDBJ databases">
        <title>Comparative analysis of Burkholderia isolates from Puerto Rico.</title>
        <authorList>
            <person name="Hall C."/>
            <person name="Sahl J."/>
            <person name="Wagner D."/>
        </authorList>
    </citation>
    <scope>NUCLEOTIDE SEQUENCE [LARGE SCALE GENOMIC DNA]</scope>
    <source>
        <strain evidence="2 3">Bp9025</strain>
    </source>
</reference>
<sequence length="182" mass="20487">MPESGSDDQEVRAKHATYSVLRERIVEHAFIADVMRQLWLRDILDIEVLRAEFDTSGYDLVMSSASVLRHIQLKVSLVNGARSRVNINLKLGNCPSGCVLWIVVNHKLEAIEYRWFGGPPGEPLPDISDRGVVRHTRANAHGQKAVRDGQRSLSQSEFKSLDGRDKLDAVIEQLFGIERQNS</sequence>
<dbReference type="RefSeq" id="WP_124581883.1">
    <property type="nucleotide sequence ID" value="NZ_QTQV01000014.1"/>
</dbReference>
<name>A0A3N8PK89_9BURK</name>
<evidence type="ECO:0000256" key="1">
    <source>
        <dbReference type="SAM" id="MobiDB-lite"/>
    </source>
</evidence>
<accession>A0A3N8PK89</accession>
<dbReference type="AlphaFoldDB" id="A0A3N8PK89"/>
<dbReference type="EMBL" id="QTQV01000014">
    <property type="protein sequence ID" value="RQT12134.1"/>
    <property type="molecule type" value="Genomic_DNA"/>
</dbReference>
<evidence type="ECO:0008006" key="4">
    <source>
        <dbReference type="Google" id="ProtNLM"/>
    </source>
</evidence>
<gene>
    <name evidence="2" type="ORF">DF051_23180</name>
</gene>
<evidence type="ECO:0000313" key="2">
    <source>
        <dbReference type="EMBL" id="RQT12134.1"/>
    </source>
</evidence>
<protein>
    <recommendedName>
        <fullName evidence="4">DUF4365 domain-containing protein</fullName>
    </recommendedName>
</protein>
<proteinExistence type="predicted"/>
<feature type="region of interest" description="Disordered" evidence="1">
    <location>
        <begin position="140"/>
        <end position="159"/>
    </location>
</feature>
<organism evidence="2 3">
    <name type="scientific">Burkholderia contaminans</name>
    <dbReference type="NCBI Taxonomy" id="488447"/>
    <lineage>
        <taxon>Bacteria</taxon>
        <taxon>Pseudomonadati</taxon>
        <taxon>Pseudomonadota</taxon>
        <taxon>Betaproteobacteria</taxon>
        <taxon>Burkholderiales</taxon>
        <taxon>Burkholderiaceae</taxon>
        <taxon>Burkholderia</taxon>
        <taxon>Burkholderia cepacia complex</taxon>
    </lineage>
</organism>
<dbReference type="Proteomes" id="UP000277921">
    <property type="component" value="Unassembled WGS sequence"/>
</dbReference>
<comment type="caution">
    <text evidence="2">The sequence shown here is derived from an EMBL/GenBank/DDBJ whole genome shotgun (WGS) entry which is preliminary data.</text>
</comment>
<evidence type="ECO:0000313" key="3">
    <source>
        <dbReference type="Proteomes" id="UP000277921"/>
    </source>
</evidence>